<dbReference type="EMBL" id="JAFFGZ010000001">
    <property type="protein sequence ID" value="KAK4649679.1"/>
    <property type="molecule type" value="Genomic_DNA"/>
</dbReference>
<reference evidence="3 4" key="1">
    <citation type="journal article" date="2023" name="bioRxiv">
        <title>High-quality genome assemblies of four members of thePodospora anserinaspecies complex.</title>
        <authorList>
            <person name="Ament-Velasquez S.L."/>
            <person name="Vogan A.A."/>
            <person name="Wallerman O."/>
            <person name="Hartmann F."/>
            <person name="Gautier V."/>
            <person name="Silar P."/>
            <person name="Giraud T."/>
            <person name="Johannesson H."/>
        </authorList>
    </citation>
    <scope>NUCLEOTIDE SEQUENCE [LARGE SCALE GENOMIC DNA]</scope>
    <source>
        <strain evidence="3 4">CBS 112042</strain>
    </source>
</reference>
<feature type="compositionally biased region" description="Polar residues" evidence="1">
    <location>
        <begin position="76"/>
        <end position="108"/>
    </location>
</feature>
<dbReference type="RefSeq" id="XP_062738654.1">
    <property type="nucleotide sequence ID" value="XM_062875398.1"/>
</dbReference>
<gene>
    <name evidence="3" type="ORF">QC761_121150</name>
</gene>
<keyword evidence="2" id="KW-1133">Transmembrane helix</keyword>
<evidence type="ECO:0000313" key="3">
    <source>
        <dbReference type="EMBL" id="KAK4649679.1"/>
    </source>
</evidence>
<keyword evidence="4" id="KW-1185">Reference proteome</keyword>
<dbReference type="Proteomes" id="UP001322138">
    <property type="component" value="Unassembled WGS sequence"/>
</dbReference>
<organism evidence="3 4">
    <name type="scientific">Podospora bellae-mahoneyi</name>
    <dbReference type="NCBI Taxonomy" id="2093777"/>
    <lineage>
        <taxon>Eukaryota</taxon>
        <taxon>Fungi</taxon>
        <taxon>Dikarya</taxon>
        <taxon>Ascomycota</taxon>
        <taxon>Pezizomycotina</taxon>
        <taxon>Sordariomycetes</taxon>
        <taxon>Sordariomycetidae</taxon>
        <taxon>Sordariales</taxon>
        <taxon>Podosporaceae</taxon>
        <taxon>Podospora</taxon>
    </lineage>
</organism>
<sequence length="606" mass="66828">MSRPQKRKLASGVSEPRPKRFSWRGKGPVPRPTPSEETQALYDLWQQAEREVNLADLRRLSEPPTFVGHGEFLLSPSQATSRSRSPSCASTTHSVTKAMNGVDLNQQGSKSKKKRATRTKPLSKPAKAKAAFIRKLGACEDCRKRRVGCTREHWDLHLFEEAWRVQYGPLPEEVDIKPTPLPELGVEYFKTEFQVTQIPTPEVAPARPPPDPSNRYQARFSELDDLAGVGGQVVSAAGAPLGPVDEEIDIDNMLQTLQHEDHEEPPLIPVEFTDFFDTDFDLDFGGADIFQPAPETSFNPEPTDDTWLGDTDYQCVPVGKQTYNFVGQLQFECLGASAAEHDGVEFTCAQRFNTLDLLIEHFYSAHYVFENHEERGRCLSCLLDWDLTSAEELTEPCKQCGQDRHEKWYWGFISKGTPPSLTSGTTSVRVASQDGYGYGMQQGGSPFGNQSTDLYGHGSGGGYDFGGGFLFGDYGDGRNQYYKAAQHLTKQPYKPTINRGSKAMPAFGSDPASSIFVGFSLLSVIATRLYLAVGAPYQPASSLTVSSLSWWAAFVPELSVACIGAGLVAMWLFRHVVQYREDSLYAALSMARAEALEGSVRAAVAA</sequence>
<feature type="region of interest" description="Disordered" evidence="1">
    <location>
        <begin position="1"/>
        <end position="38"/>
    </location>
</feature>
<proteinExistence type="predicted"/>
<accession>A0ABR0G1S5</accession>
<feature type="region of interest" description="Disordered" evidence="1">
    <location>
        <begin position="76"/>
        <end position="128"/>
    </location>
</feature>
<name>A0ABR0G1S5_9PEZI</name>
<dbReference type="GeneID" id="87894880"/>
<keyword evidence="2" id="KW-0812">Transmembrane</keyword>
<protein>
    <recommendedName>
        <fullName evidence="5">C2H2-type domain-containing protein</fullName>
    </recommendedName>
</protein>
<evidence type="ECO:0000256" key="2">
    <source>
        <dbReference type="SAM" id="Phobius"/>
    </source>
</evidence>
<evidence type="ECO:0000256" key="1">
    <source>
        <dbReference type="SAM" id="MobiDB-lite"/>
    </source>
</evidence>
<feature type="transmembrane region" description="Helical" evidence="2">
    <location>
        <begin position="512"/>
        <end position="531"/>
    </location>
</feature>
<feature type="transmembrane region" description="Helical" evidence="2">
    <location>
        <begin position="551"/>
        <end position="573"/>
    </location>
</feature>
<feature type="compositionally biased region" description="Low complexity" evidence="1">
    <location>
        <begin position="119"/>
        <end position="128"/>
    </location>
</feature>
<evidence type="ECO:0000313" key="4">
    <source>
        <dbReference type="Proteomes" id="UP001322138"/>
    </source>
</evidence>
<comment type="caution">
    <text evidence="3">The sequence shown here is derived from an EMBL/GenBank/DDBJ whole genome shotgun (WGS) entry which is preliminary data.</text>
</comment>
<evidence type="ECO:0008006" key="5">
    <source>
        <dbReference type="Google" id="ProtNLM"/>
    </source>
</evidence>
<keyword evidence="2" id="KW-0472">Membrane</keyword>